<dbReference type="PANTHER" id="PTHR30469">
    <property type="entry name" value="MULTIDRUG RESISTANCE PROTEIN MDTA"/>
    <property type="match status" value="1"/>
</dbReference>
<dbReference type="GO" id="GO:0015562">
    <property type="term" value="F:efflux transmembrane transporter activity"/>
    <property type="evidence" value="ECO:0007669"/>
    <property type="project" value="TreeGrafter"/>
</dbReference>
<feature type="coiled-coil region" evidence="1">
    <location>
        <begin position="127"/>
        <end position="230"/>
    </location>
</feature>
<dbReference type="AlphaFoldDB" id="A0A7U8GPY7"/>
<comment type="caution">
    <text evidence="3">The sequence shown here is derived from an EMBL/GenBank/DDBJ whole genome shotgun (WGS) entry which is preliminary data.</text>
</comment>
<evidence type="ECO:0000256" key="2">
    <source>
        <dbReference type="SAM" id="Phobius"/>
    </source>
</evidence>
<dbReference type="PANTHER" id="PTHR30469:SF11">
    <property type="entry name" value="BLL4320 PROTEIN"/>
    <property type="match status" value="1"/>
</dbReference>
<evidence type="ECO:0000256" key="1">
    <source>
        <dbReference type="SAM" id="Coils"/>
    </source>
</evidence>
<evidence type="ECO:0000313" key="3">
    <source>
        <dbReference type="EMBL" id="EAR59787.1"/>
    </source>
</evidence>
<dbReference type="Gene3D" id="1.10.287.470">
    <property type="entry name" value="Helix hairpin bin"/>
    <property type="match status" value="1"/>
</dbReference>
<dbReference type="Gene3D" id="2.40.30.170">
    <property type="match status" value="1"/>
</dbReference>
<dbReference type="EMBL" id="AAOW01000032">
    <property type="protein sequence ID" value="EAR59787.1"/>
    <property type="molecule type" value="Genomic_DNA"/>
</dbReference>
<keyword evidence="2" id="KW-1133">Transmembrane helix</keyword>
<dbReference type="GO" id="GO:1990281">
    <property type="term" value="C:efflux pump complex"/>
    <property type="evidence" value="ECO:0007669"/>
    <property type="project" value="TreeGrafter"/>
</dbReference>
<dbReference type="SUPFAM" id="SSF111369">
    <property type="entry name" value="HlyD-like secretion proteins"/>
    <property type="match status" value="1"/>
</dbReference>
<proteinExistence type="predicted"/>
<keyword evidence="2" id="KW-0812">Transmembrane</keyword>
<accession>A0A7U8GPY7</accession>
<keyword evidence="4" id="KW-1185">Reference proteome</keyword>
<protein>
    <submittedName>
        <fullName evidence="3">Secretion protein HlyD</fullName>
    </submittedName>
</protein>
<feature type="transmembrane region" description="Helical" evidence="2">
    <location>
        <begin position="12"/>
        <end position="32"/>
    </location>
</feature>
<dbReference type="RefSeq" id="WP_007022160.1">
    <property type="nucleotide sequence ID" value="NZ_CH724126.1"/>
</dbReference>
<sequence length="432" mass="47458">MSAAPTDNRSTLIKWLLPIAILAIAIVAFIVLMKSKPQAPSRPISEKVWSVQTIAAQAGTHQPSLVLYGKVESPRMTRVTAAVTAFVEEVHTDEGKIIAPDQLLIQLDDSDARLLVDQRQADVDNYLAQIEAEKVRHQTDLKALKIEKNLLQLSLKTVRRYENLIKRKVSSQEQLDSARQAYQQQSLSLTQRERDIADHPNRLAQLESQLKRAQSLLQAANLDLQRTQIKAPFDGRVASLSVAPGDRVRAGDALIGLYSQKRLEVRAQIPNRVLPKLRQNNQDDAAIAQGSIDGQLLNLTLDRIAAEVNGGRAGVDALFRINSDTYLPEPGRSLAIEVQLPAEENLIALPPQSLYGLDRVYRVTSEGRLEAVKVERIGDSNETGKPQVLVRSNTISAGDRIITTQLPNAISGLRVKDISINTDTAAAGTGNE</sequence>
<dbReference type="Proteomes" id="UP000002171">
    <property type="component" value="Unassembled WGS sequence"/>
</dbReference>
<keyword evidence="2" id="KW-0472">Membrane</keyword>
<organism evidence="3 4">
    <name type="scientific">Neptuniibacter caesariensis</name>
    <dbReference type="NCBI Taxonomy" id="207954"/>
    <lineage>
        <taxon>Bacteria</taxon>
        <taxon>Pseudomonadati</taxon>
        <taxon>Pseudomonadota</taxon>
        <taxon>Gammaproteobacteria</taxon>
        <taxon>Oceanospirillales</taxon>
        <taxon>Oceanospirillaceae</taxon>
        <taxon>Neptuniibacter</taxon>
    </lineage>
</organism>
<keyword evidence="1" id="KW-0175">Coiled coil</keyword>
<name>A0A7U8GPY7_NEPCE</name>
<dbReference type="Gene3D" id="2.40.50.100">
    <property type="match status" value="1"/>
</dbReference>
<reference evidence="3 4" key="1">
    <citation type="submission" date="2006-02" db="EMBL/GenBank/DDBJ databases">
        <authorList>
            <person name="Pinhassi J."/>
            <person name="Pedros-Alio C."/>
            <person name="Ferriera S."/>
            <person name="Johnson J."/>
            <person name="Kravitz S."/>
            <person name="Halpern A."/>
            <person name="Remington K."/>
            <person name="Beeson K."/>
            <person name="Tran B."/>
            <person name="Rogers Y.-H."/>
            <person name="Friedman R."/>
            <person name="Venter J.C."/>
        </authorList>
    </citation>
    <scope>NUCLEOTIDE SEQUENCE [LARGE SCALE GENOMIC DNA]</scope>
    <source>
        <strain evidence="3 4">MED92</strain>
    </source>
</reference>
<evidence type="ECO:0000313" key="4">
    <source>
        <dbReference type="Proteomes" id="UP000002171"/>
    </source>
</evidence>
<dbReference type="OrthoDB" id="8524475at2"/>
<gene>
    <name evidence="3" type="ORF">MED92_08495</name>
</gene>